<dbReference type="Pfam" id="PF00520">
    <property type="entry name" value="Ion_trans"/>
    <property type="match status" value="1"/>
</dbReference>
<evidence type="ECO:0000256" key="15">
    <source>
        <dbReference type="ARBA" id="ARBA00022882"/>
    </source>
</evidence>
<reference evidence="30" key="1">
    <citation type="submission" date="2003-08" db="EMBL/GenBank/DDBJ databases">
        <authorList>
            <person name="Birren B."/>
            <person name="Nusbaum C."/>
            <person name="Abebe A."/>
            <person name="Abouelleil A."/>
            <person name="Adekoya E."/>
            <person name="Ait-zahra M."/>
            <person name="Allen N."/>
            <person name="Allen T."/>
            <person name="An P."/>
            <person name="Anderson M."/>
            <person name="Anderson S."/>
            <person name="Arachchi H."/>
            <person name="Armbruster J."/>
            <person name="Bachantsang P."/>
            <person name="Baldwin J."/>
            <person name="Barry A."/>
            <person name="Bayul T."/>
            <person name="Blitshsteyn B."/>
            <person name="Bloom T."/>
            <person name="Blye J."/>
            <person name="Boguslavskiy L."/>
            <person name="Borowsky M."/>
            <person name="Boukhgalter B."/>
            <person name="Brunache A."/>
            <person name="Butler J."/>
            <person name="Calixte N."/>
            <person name="Calvo S."/>
            <person name="Camarata J."/>
            <person name="Campo K."/>
            <person name="Chang J."/>
            <person name="Cheshatsang Y."/>
            <person name="Citroen M."/>
            <person name="Collymore A."/>
            <person name="Considine T."/>
            <person name="Cook A."/>
            <person name="Cooke P."/>
            <person name="Corum B."/>
            <person name="Cuomo C."/>
            <person name="David R."/>
            <person name="Dawoe T."/>
            <person name="Degray S."/>
            <person name="Dodge S."/>
            <person name="Dooley K."/>
            <person name="Dorje P."/>
            <person name="Dorjee K."/>
            <person name="Dorris L."/>
            <person name="Duffey N."/>
            <person name="Dupes A."/>
            <person name="Elkins T."/>
            <person name="Engels R."/>
            <person name="Erickson J."/>
            <person name="Farina A."/>
            <person name="Faro S."/>
            <person name="Ferreira P."/>
            <person name="Fischer H."/>
            <person name="Fitzgerald M."/>
            <person name="Foley K."/>
            <person name="Gage D."/>
            <person name="Galagan J."/>
            <person name="Gearin G."/>
            <person name="Gnerre S."/>
            <person name="Gnirke A."/>
            <person name="Goyette A."/>
            <person name="Graham J."/>
            <person name="Grandbois E."/>
            <person name="Gyaltsen K."/>
            <person name="Hafez N."/>
            <person name="Hagopian D."/>
            <person name="Hagos B."/>
            <person name="Hall J."/>
            <person name="Hatcher B."/>
            <person name="Heller A."/>
            <person name="Higgins H."/>
            <person name="Honan T."/>
            <person name="Horn A."/>
            <person name="Houde N."/>
            <person name="Hughes L."/>
            <person name="Hulme W."/>
            <person name="Husby E."/>
            <person name="Iliev I."/>
            <person name="Jaffe D."/>
            <person name="Jones C."/>
            <person name="Kamal M."/>
            <person name="Kamat A."/>
            <person name="Kamvysselis M."/>
            <person name="Karlsson E."/>
            <person name="Kells C."/>
            <person name="Kieu A."/>
            <person name="Kisner P."/>
            <person name="Kodira C."/>
            <person name="Kulbokas E."/>
            <person name="Labutti K."/>
            <person name="Lama D."/>
            <person name="Landers T."/>
            <person name="Leger J."/>
            <person name="Levine S."/>
            <person name="Lewis D."/>
            <person name="Lewis T."/>
            <person name="Lindblad-toh K."/>
            <person name="Liu X."/>
            <person name="Lokyitsang T."/>
            <person name="Lokyitsang Y."/>
            <person name="Lucien O."/>
            <person name="Lui A."/>
            <person name="Ma L.J."/>
            <person name="Mabbitt R."/>
            <person name="Macdonald J."/>
            <person name="Maclean C."/>
            <person name="Major J."/>
            <person name="Manning J."/>
            <person name="Marabella R."/>
            <person name="Maru K."/>
            <person name="Matthews C."/>
            <person name="Mauceli E."/>
            <person name="Mccarthy M."/>
            <person name="Mcdonough S."/>
            <person name="Mcghee T."/>
            <person name="Meldrim J."/>
            <person name="Meneus L."/>
            <person name="Mesirov J."/>
            <person name="Mihalev A."/>
            <person name="Mihova T."/>
            <person name="Mikkelsen T."/>
            <person name="Mlenga V."/>
            <person name="Moru K."/>
            <person name="Mozes J."/>
            <person name="Mulrain L."/>
            <person name="Munson G."/>
            <person name="Naylor J."/>
            <person name="Newes C."/>
            <person name="Nguyen C."/>
            <person name="Nguyen N."/>
            <person name="Nguyen T."/>
            <person name="Nicol R."/>
            <person name="Nielsen C."/>
            <person name="Nizzari M."/>
            <person name="Norbu C."/>
            <person name="Norbu N."/>
            <person name="O'donnell P."/>
            <person name="Okoawo O."/>
            <person name="O'leary S."/>
            <person name="Omotosho B."/>
            <person name="O'neill K."/>
            <person name="Osman S."/>
            <person name="Parker S."/>
            <person name="Perrin D."/>
            <person name="Phunkhang P."/>
            <person name="Piqani B."/>
            <person name="Purcell S."/>
            <person name="Rachupka T."/>
            <person name="Ramasamy U."/>
            <person name="Rameau R."/>
            <person name="Ray V."/>
            <person name="Raymond C."/>
            <person name="Retta R."/>
            <person name="Richardson S."/>
            <person name="Rise C."/>
            <person name="Rodriguez J."/>
            <person name="Rogers J."/>
            <person name="Rogov P."/>
            <person name="Rutman M."/>
            <person name="Schupbach R."/>
            <person name="Seaman C."/>
            <person name="Settipalli S."/>
            <person name="Sharpe T."/>
            <person name="Sheridan J."/>
            <person name="Sherpa N."/>
            <person name="Shi J."/>
            <person name="Smirnov S."/>
            <person name="Smith C."/>
            <person name="Sougnez C."/>
            <person name="Spencer B."/>
            <person name="Stalker J."/>
            <person name="Stange-thomann N."/>
            <person name="Stavropoulos S."/>
            <person name="Stetson K."/>
            <person name="Stone C."/>
            <person name="Stone S."/>
            <person name="Stubbs M."/>
            <person name="Talamas J."/>
            <person name="Tchuinga P."/>
            <person name="Tenzing P."/>
            <person name="Tesfaye S."/>
            <person name="Theodore J."/>
            <person name="Thoulutsang Y."/>
            <person name="Topham K."/>
            <person name="Towey S."/>
            <person name="Tsamla T."/>
            <person name="Tsomo N."/>
            <person name="Vallee D."/>
            <person name="Vassiliev H."/>
            <person name="Venkataraman V."/>
            <person name="Vinson J."/>
            <person name="Vo A."/>
            <person name="Wade C."/>
            <person name="Wang S."/>
            <person name="Wangchuk T."/>
            <person name="Wangdi T."/>
            <person name="Whittaker C."/>
            <person name="Wilkinson J."/>
            <person name="Wu Y."/>
            <person name="Wyman D."/>
            <person name="Yadav S."/>
            <person name="Yang S."/>
            <person name="Yang X."/>
            <person name="Yeager S."/>
            <person name="Yee E."/>
            <person name="Young G."/>
            <person name="Zainoun J."/>
            <person name="Zembeck L."/>
            <person name="Zimmer A."/>
            <person name="Zody M."/>
            <person name="Lander E."/>
        </authorList>
    </citation>
    <scope>NUCLEOTIDE SEQUENCE [LARGE SCALE GENOMIC DNA]</scope>
</reference>
<evidence type="ECO:0000256" key="4">
    <source>
        <dbReference type="ARBA" id="ARBA00004285"/>
    </source>
</evidence>
<evidence type="ECO:0000256" key="18">
    <source>
        <dbReference type="ARBA" id="ARBA00023065"/>
    </source>
</evidence>
<keyword evidence="9" id="KW-1003">Cell membrane</keyword>
<keyword evidence="16" id="KW-0630">Potassium</keyword>
<dbReference type="AlphaFoldDB" id="H2ZAK2"/>
<dbReference type="OMA" id="ETKETHH"/>
<evidence type="ECO:0000256" key="13">
    <source>
        <dbReference type="ARBA" id="ARBA00022826"/>
    </source>
</evidence>
<evidence type="ECO:0000256" key="19">
    <source>
        <dbReference type="ARBA" id="ARBA00023136"/>
    </source>
</evidence>
<dbReference type="Gene3D" id="1.10.287.70">
    <property type="match status" value="1"/>
</dbReference>
<dbReference type="GO" id="GO:0051049">
    <property type="term" value="P:regulation of transport"/>
    <property type="evidence" value="ECO:0007669"/>
    <property type="project" value="UniProtKB-ARBA"/>
</dbReference>
<evidence type="ECO:0000256" key="21">
    <source>
        <dbReference type="ARBA" id="ARBA00023329"/>
    </source>
</evidence>
<dbReference type="InterPro" id="IPR027359">
    <property type="entry name" value="Volt_channel_dom_sf"/>
</dbReference>
<evidence type="ECO:0000256" key="22">
    <source>
        <dbReference type="ARBA" id="ARBA00029687"/>
    </source>
</evidence>
<keyword evidence="17 26" id="KW-1133">Transmembrane helix</keyword>
<evidence type="ECO:0000256" key="7">
    <source>
        <dbReference type="ARBA" id="ARBA00019342"/>
    </source>
</evidence>
<evidence type="ECO:0000256" key="12">
    <source>
        <dbReference type="ARBA" id="ARBA00022824"/>
    </source>
</evidence>
<keyword evidence="21" id="KW-0968">Cytoplasmic vesicle</keyword>
<evidence type="ECO:0000256" key="2">
    <source>
        <dbReference type="ARBA" id="ARBA00004187"/>
    </source>
</evidence>
<keyword evidence="11 26" id="KW-0812">Transmembrane</keyword>
<sequence>TPQEPQPSVTPSHGMIGHDARTLKAIRDMKENRAKHRKWQQQAYNFLERPTGVKFHRHRFMMVLVCLIFSVLSTIEGQERPTVKPLLIMEAILVVVFTIEYFVRLWSAGSIGKYQGCYGRLRFARKPICVIDLMVVSASVIILLVGSNGNIFAASAIRGIRFLQILRMLHVDRQGGTWRLLGHVVYIHRQELITTLYIGFLALIFSSYFVYLAEKPSIDGTSPNGKFRSYADALWWGVVTVTTIGYGDHVPITWLGKVIASCFSIFAISFFALPAGILGSGFALKVQQKQRQKQFNRQIPAAAALIQATWRCYATTVGTSCSGTWRLFKVAHHHSDVTNVDDVFVDERQSKTSKNPFISRISLDLPMFRSGATRSKSDRNKSVQFETTIDLDENPADGCRDLGFRVDSIFYSRMPESYKNVVRATRRLIYFLAKKRFQQSRKPYDVRDVVEQYSQGHANVMMRIKEVQRRLDLTLGKPSSF</sequence>
<dbReference type="InParanoid" id="H2ZAK2"/>
<comment type="catalytic activity">
    <reaction evidence="25">
        <text>K(+)(in) = K(+)(out)</text>
        <dbReference type="Rhea" id="RHEA:29463"/>
        <dbReference type="ChEBI" id="CHEBI:29103"/>
    </reaction>
</comment>
<organism evidence="29 30">
    <name type="scientific">Ciona savignyi</name>
    <name type="common">Pacific transparent sea squirt</name>
    <dbReference type="NCBI Taxonomy" id="51511"/>
    <lineage>
        <taxon>Eukaryota</taxon>
        <taxon>Metazoa</taxon>
        <taxon>Chordata</taxon>
        <taxon>Tunicata</taxon>
        <taxon>Ascidiacea</taxon>
        <taxon>Phlebobranchia</taxon>
        <taxon>Cionidae</taxon>
        <taxon>Ciona</taxon>
    </lineage>
</organism>
<dbReference type="HOGENOM" id="CLU_011722_8_3_1"/>
<evidence type="ECO:0000256" key="14">
    <source>
        <dbReference type="ARBA" id="ARBA00022860"/>
    </source>
</evidence>
<dbReference type="GO" id="GO:0045121">
    <property type="term" value="C:membrane raft"/>
    <property type="evidence" value="ECO:0007669"/>
    <property type="project" value="UniProtKB-SubCell"/>
</dbReference>
<dbReference type="PRINTS" id="PR00169">
    <property type="entry name" value="KCHANNEL"/>
</dbReference>
<keyword evidence="8" id="KW-0813">Transport</keyword>
<evidence type="ECO:0000259" key="27">
    <source>
        <dbReference type="Pfam" id="PF00520"/>
    </source>
</evidence>
<dbReference type="GO" id="GO:0030659">
    <property type="term" value="C:cytoplasmic vesicle membrane"/>
    <property type="evidence" value="ECO:0007669"/>
    <property type="project" value="UniProtKB-SubCell"/>
</dbReference>
<evidence type="ECO:0000256" key="24">
    <source>
        <dbReference type="ARBA" id="ARBA00032659"/>
    </source>
</evidence>
<name>H2ZAK2_CIOSA</name>
<keyword evidence="12" id="KW-0256">Endoplasmic reticulum</keyword>
<comment type="subcellular location">
    <subcellularLocation>
        <location evidence="2">Basolateral cell membrane</location>
    </subcellularLocation>
    <subcellularLocation>
        <location evidence="5">Cell membrane</location>
        <topology evidence="5">Multi-pass membrane protein</topology>
    </subcellularLocation>
    <subcellularLocation>
        <location evidence="1">Cytoplasmic vesicle membrane</location>
    </subcellularLocation>
    <subcellularLocation>
        <location evidence="3">Endoplasmic reticulum</location>
    </subcellularLocation>
    <subcellularLocation>
        <location evidence="4">Membrane raft</location>
    </subcellularLocation>
</comment>
<feature type="domain" description="Potassium channel voltage dependent KCNQ C-terminal" evidence="28">
    <location>
        <begin position="379"/>
        <end position="479"/>
    </location>
</feature>
<dbReference type="GO" id="GO:0005249">
    <property type="term" value="F:voltage-gated potassium channel activity"/>
    <property type="evidence" value="ECO:0007669"/>
    <property type="project" value="InterPro"/>
</dbReference>
<dbReference type="Ensembl" id="ENSCSAVT00000014784.1">
    <property type="protein sequence ID" value="ENSCSAVP00000014617.1"/>
    <property type="gene ID" value="ENSCSAVG00000008546.1"/>
</dbReference>
<evidence type="ECO:0000256" key="11">
    <source>
        <dbReference type="ARBA" id="ARBA00022692"/>
    </source>
</evidence>
<feature type="transmembrane region" description="Helical" evidence="26">
    <location>
        <begin position="87"/>
        <end position="106"/>
    </location>
</feature>
<protein>
    <recommendedName>
        <fullName evidence="7">Potassium voltage-gated channel subfamily KQT member 1</fullName>
    </recommendedName>
    <alternativeName>
        <fullName evidence="24">IKs producing slow voltage-gated potassium channel subunit alpha KvLQT1</fullName>
    </alternativeName>
    <alternativeName>
        <fullName evidence="22">KQT-like 1</fullName>
    </alternativeName>
    <alternativeName>
        <fullName evidence="23">Voltage-gated potassium channel subunit Kv7.1</fullName>
    </alternativeName>
</protein>
<accession>H2ZAK2</accession>
<feature type="transmembrane region" description="Helical" evidence="26">
    <location>
        <begin position="192"/>
        <end position="213"/>
    </location>
</feature>
<reference evidence="29" key="2">
    <citation type="submission" date="2025-08" db="UniProtKB">
        <authorList>
            <consortium name="Ensembl"/>
        </authorList>
    </citation>
    <scope>IDENTIFICATION</scope>
</reference>
<dbReference type="InterPro" id="IPR003937">
    <property type="entry name" value="K_chnl_volt-dep_KCNQ"/>
</dbReference>
<feature type="domain" description="Ion transport" evidence="27">
    <location>
        <begin position="61"/>
        <end position="289"/>
    </location>
</feature>
<dbReference type="Pfam" id="PF03520">
    <property type="entry name" value="KCNQ_channel"/>
    <property type="match status" value="1"/>
</dbReference>
<evidence type="ECO:0000256" key="17">
    <source>
        <dbReference type="ARBA" id="ARBA00022989"/>
    </source>
</evidence>
<feature type="transmembrane region" description="Helical" evidence="26">
    <location>
        <begin position="127"/>
        <end position="145"/>
    </location>
</feature>
<dbReference type="eggNOG" id="KOG1419">
    <property type="taxonomic scope" value="Eukaryota"/>
</dbReference>
<evidence type="ECO:0000313" key="29">
    <source>
        <dbReference type="Ensembl" id="ENSCSAVP00000014617.1"/>
    </source>
</evidence>
<evidence type="ECO:0000256" key="10">
    <source>
        <dbReference type="ARBA" id="ARBA00022538"/>
    </source>
</evidence>
<keyword evidence="14" id="KW-0112">Calmodulin-binding</keyword>
<dbReference type="PRINTS" id="PR01459">
    <property type="entry name" value="KCNQCHANNEL"/>
</dbReference>
<keyword evidence="30" id="KW-1185">Reference proteome</keyword>
<dbReference type="PANTHER" id="PTHR47735:SF14">
    <property type="entry name" value="POTASSIUM VOLTAGE-GATED CHANNEL SUBFAMILY KQT MEMBER 1"/>
    <property type="match status" value="1"/>
</dbReference>
<evidence type="ECO:0000256" key="20">
    <source>
        <dbReference type="ARBA" id="ARBA00023303"/>
    </source>
</evidence>
<dbReference type="PANTHER" id="PTHR47735">
    <property type="entry name" value="POTASSIUM VOLTAGE-GATED CHANNEL SUBFAMILY KQT MEMBER 4"/>
    <property type="match status" value="1"/>
</dbReference>
<evidence type="ECO:0000256" key="16">
    <source>
        <dbReference type="ARBA" id="ARBA00022958"/>
    </source>
</evidence>
<evidence type="ECO:0000256" key="5">
    <source>
        <dbReference type="ARBA" id="ARBA00004651"/>
    </source>
</evidence>
<dbReference type="InterPro" id="IPR013821">
    <property type="entry name" value="K_chnl_volt-dep_KCNQ_C"/>
</dbReference>
<evidence type="ECO:0000256" key="6">
    <source>
        <dbReference type="ARBA" id="ARBA00009499"/>
    </source>
</evidence>
<keyword evidence="13" id="KW-0631">Potassium channel</keyword>
<keyword evidence="18" id="KW-0406">Ion transport</keyword>
<dbReference type="GO" id="GO:0008076">
    <property type="term" value="C:voltage-gated potassium channel complex"/>
    <property type="evidence" value="ECO:0007669"/>
    <property type="project" value="UniProtKB-ARBA"/>
</dbReference>
<proteinExistence type="inferred from homology"/>
<evidence type="ECO:0000256" key="1">
    <source>
        <dbReference type="ARBA" id="ARBA00004156"/>
    </source>
</evidence>
<dbReference type="Gene3D" id="1.20.120.350">
    <property type="entry name" value="Voltage-gated potassium channels. Chain C"/>
    <property type="match status" value="1"/>
</dbReference>
<dbReference type="InterPro" id="IPR005821">
    <property type="entry name" value="Ion_trans_dom"/>
</dbReference>
<dbReference type="GO" id="GO:0003008">
    <property type="term" value="P:system process"/>
    <property type="evidence" value="ECO:0007669"/>
    <property type="project" value="UniProtKB-ARBA"/>
</dbReference>
<keyword evidence="15" id="KW-0851">Voltage-gated channel</keyword>
<dbReference type="GO" id="GO:0005516">
    <property type="term" value="F:calmodulin binding"/>
    <property type="evidence" value="ECO:0007669"/>
    <property type="project" value="UniProtKB-KW"/>
</dbReference>
<dbReference type="FunFam" id="1.10.287.70:FF:000113">
    <property type="entry name" value="Potassium voltage-gated channel subfamily KQT member 1"/>
    <property type="match status" value="1"/>
</dbReference>
<feature type="transmembrane region" description="Helical" evidence="26">
    <location>
        <begin position="59"/>
        <end position="75"/>
    </location>
</feature>
<keyword evidence="10" id="KW-0633">Potassium transport</keyword>
<keyword evidence="19 26" id="KW-0472">Membrane</keyword>
<dbReference type="Gene3D" id="6.10.140.1910">
    <property type="match status" value="1"/>
</dbReference>
<evidence type="ECO:0000259" key="28">
    <source>
        <dbReference type="Pfam" id="PF03520"/>
    </source>
</evidence>
<feature type="transmembrane region" description="Helical" evidence="26">
    <location>
        <begin position="258"/>
        <end position="284"/>
    </location>
</feature>
<evidence type="ECO:0000256" key="25">
    <source>
        <dbReference type="ARBA" id="ARBA00034430"/>
    </source>
</evidence>
<keyword evidence="20" id="KW-0407">Ion channel</keyword>
<dbReference type="FunFam" id="1.20.120.350:FF:000017">
    <property type="entry name" value="potassium voltage-gated channel subfamily KQT member 1"/>
    <property type="match status" value="1"/>
</dbReference>
<dbReference type="GeneTree" id="ENSGT00940000164990"/>
<dbReference type="GO" id="GO:0016323">
    <property type="term" value="C:basolateral plasma membrane"/>
    <property type="evidence" value="ECO:0007669"/>
    <property type="project" value="UniProtKB-SubCell"/>
</dbReference>
<dbReference type="SUPFAM" id="SSF81324">
    <property type="entry name" value="Voltage-gated potassium channels"/>
    <property type="match status" value="1"/>
</dbReference>
<evidence type="ECO:0000313" key="30">
    <source>
        <dbReference type="Proteomes" id="UP000007875"/>
    </source>
</evidence>
<evidence type="ECO:0000256" key="8">
    <source>
        <dbReference type="ARBA" id="ARBA00022448"/>
    </source>
</evidence>
<evidence type="ECO:0000256" key="23">
    <source>
        <dbReference type="ARBA" id="ARBA00030121"/>
    </source>
</evidence>
<evidence type="ECO:0000256" key="9">
    <source>
        <dbReference type="ARBA" id="ARBA00022475"/>
    </source>
</evidence>
<reference evidence="29" key="3">
    <citation type="submission" date="2025-09" db="UniProtKB">
        <authorList>
            <consortium name="Ensembl"/>
        </authorList>
    </citation>
    <scope>IDENTIFICATION</scope>
</reference>
<dbReference type="GO" id="GO:0005783">
    <property type="term" value="C:endoplasmic reticulum"/>
    <property type="evidence" value="ECO:0007669"/>
    <property type="project" value="UniProtKB-SubCell"/>
</dbReference>
<dbReference type="Proteomes" id="UP000007875">
    <property type="component" value="Unassembled WGS sequence"/>
</dbReference>
<comment type="similarity">
    <text evidence="6">Belongs to the potassium channel family. KQT (TC 1.A.1.15) subfamily. Kv7.1/KCNQ1 sub-subfamily.</text>
</comment>
<evidence type="ECO:0000256" key="3">
    <source>
        <dbReference type="ARBA" id="ARBA00004240"/>
    </source>
</evidence>
<dbReference type="STRING" id="51511.ENSCSAVP00000014617"/>
<evidence type="ECO:0000256" key="26">
    <source>
        <dbReference type="SAM" id="Phobius"/>
    </source>
</evidence>